<comment type="caution">
    <text evidence="1">The sequence shown here is derived from an EMBL/GenBank/DDBJ whole genome shotgun (WGS) entry which is preliminary data.</text>
</comment>
<reference evidence="1 2" key="1">
    <citation type="submission" date="2020-10" db="EMBL/GenBank/DDBJ databases">
        <title>Sequencing the genomes of 1000 actinobacteria strains.</title>
        <authorList>
            <person name="Klenk H.-P."/>
        </authorList>
    </citation>
    <scope>NUCLEOTIDE SEQUENCE [LARGE SCALE GENOMIC DNA]</scope>
    <source>
        <strain evidence="1 2">DSM 43748</strain>
    </source>
</reference>
<evidence type="ECO:0000313" key="2">
    <source>
        <dbReference type="Proteomes" id="UP000661607"/>
    </source>
</evidence>
<dbReference type="InterPro" id="IPR036278">
    <property type="entry name" value="Sialidase_sf"/>
</dbReference>
<proteinExistence type="predicted"/>
<evidence type="ECO:0008006" key="3">
    <source>
        <dbReference type="Google" id="ProtNLM"/>
    </source>
</evidence>
<dbReference type="SUPFAM" id="SSF50939">
    <property type="entry name" value="Sialidases"/>
    <property type="match status" value="1"/>
</dbReference>
<evidence type="ECO:0000313" key="1">
    <source>
        <dbReference type="EMBL" id="MBE1564008.1"/>
    </source>
</evidence>
<keyword evidence="2" id="KW-1185">Reference proteome</keyword>
<organism evidence="1 2">
    <name type="scientific">Nonomuraea africana</name>
    <dbReference type="NCBI Taxonomy" id="46171"/>
    <lineage>
        <taxon>Bacteria</taxon>
        <taxon>Bacillati</taxon>
        <taxon>Actinomycetota</taxon>
        <taxon>Actinomycetes</taxon>
        <taxon>Streptosporangiales</taxon>
        <taxon>Streptosporangiaceae</taxon>
        <taxon>Nonomuraea</taxon>
    </lineage>
</organism>
<protein>
    <recommendedName>
        <fullName evidence="3">Exo-alpha-sialidase</fullName>
    </recommendedName>
</protein>
<dbReference type="RefSeq" id="WP_192778464.1">
    <property type="nucleotide sequence ID" value="NZ_BAAASY010000028.1"/>
</dbReference>
<sequence length="84" mass="8695">MSNRLGLVPAVQVSHDDGRTWSAPKNLTSVIKAPAGGHDWFATGPGHGIQLTRGPYAGRLVPVHFAIASRQSVAGPTDATGRGP</sequence>
<dbReference type="EMBL" id="JADBEF010000001">
    <property type="protein sequence ID" value="MBE1564008.1"/>
    <property type="molecule type" value="Genomic_DNA"/>
</dbReference>
<name>A0ABR9KPQ5_9ACTN</name>
<dbReference type="Proteomes" id="UP000661607">
    <property type="component" value="Unassembled WGS sequence"/>
</dbReference>
<dbReference type="Gene3D" id="2.120.10.10">
    <property type="match status" value="1"/>
</dbReference>
<dbReference type="CDD" id="cd15482">
    <property type="entry name" value="Sialidase_non-viral"/>
    <property type="match status" value="1"/>
</dbReference>
<gene>
    <name evidence="1" type="ORF">H4W81_006787</name>
</gene>
<accession>A0ABR9KPQ5</accession>